<feature type="transmembrane region" description="Helical" evidence="13">
    <location>
        <begin position="131"/>
        <end position="150"/>
    </location>
</feature>
<feature type="transmembrane region" description="Helical" evidence="13">
    <location>
        <begin position="451"/>
        <end position="472"/>
    </location>
</feature>
<keyword evidence="3" id="KW-0813">Transport</keyword>
<dbReference type="EMBL" id="DWYC01000057">
    <property type="protein sequence ID" value="HJB57254.1"/>
    <property type="molecule type" value="Genomic_DNA"/>
</dbReference>
<feature type="transmembrane region" description="Helical" evidence="13">
    <location>
        <begin position="37"/>
        <end position="58"/>
    </location>
</feature>
<dbReference type="GO" id="GO:0015379">
    <property type="term" value="F:potassium:chloride symporter activity"/>
    <property type="evidence" value="ECO:0007669"/>
    <property type="project" value="InterPro"/>
</dbReference>
<feature type="binding site" evidence="12">
    <location>
        <position position="110"/>
    </location>
    <ligand>
        <name>K(+)</name>
        <dbReference type="ChEBI" id="CHEBI:29103"/>
    </ligand>
</feature>
<organism evidence="14 15">
    <name type="scientific">Candidatus Flavonifractor intestinipullorum</name>
    <dbReference type="NCBI Taxonomy" id="2838587"/>
    <lineage>
        <taxon>Bacteria</taxon>
        <taxon>Bacillati</taxon>
        <taxon>Bacillota</taxon>
        <taxon>Clostridia</taxon>
        <taxon>Eubacteriales</taxon>
        <taxon>Oscillospiraceae</taxon>
        <taxon>Flavonifractor</taxon>
    </lineage>
</organism>
<evidence type="ECO:0000256" key="6">
    <source>
        <dbReference type="ARBA" id="ARBA00022538"/>
    </source>
</evidence>
<keyword evidence="6" id="KW-0633">Potassium transport</keyword>
<evidence type="ECO:0000256" key="11">
    <source>
        <dbReference type="ARBA" id="ARBA00023136"/>
    </source>
</evidence>
<evidence type="ECO:0000256" key="13">
    <source>
        <dbReference type="SAM" id="Phobius"/>
    </source>
</evidence>
<feature type="transmembrane region" description="Helical" evidence="13">
    <location>
        <begin position="12"/>
        <end position="31"/>
    </location>
</feature>
<dbReference type="Pfam" id="PF02386">
    <property type="entry name" value="TrkH"/>
    <property type="match status" value="2"/>
</dbReference>
<feature type="binding site" evidence="12">
    <location>
        <position position="218"/>
    </location>
    <ligand>
        <name>K(+)</name>
        <dbReference type="ChEBI" id="CHEBI:29103"/>
    </ligand>
</feature>
<comment type="subcellular location">
    <subcellularLocation>
        <location evidence="1">Cell inner membrane</location>
        <topology evidence="1">Multi-pass membrane protein</topology>
    </subcellularLocation>
</comment>
<evidence type="ECO:0000256" key="3">
    <source>
        <dbReference type="ARBA" id="ARBA00022448"/>
    </source>
</evidence>
<proteinExistence type="inferred from homology"/>
<keyword evidence="7 13" id="KW-0812">Transmembrane</keyword>
<reference evidence="14" key="2">
    <citation type="submission" date="2021-04" db="EMBL/GenBank/DDBJ databases">
        <authorList>
            <person name="Gilroy R."/>
        </authorList>
    </citation>
    <scope>NUCLEOTIDE SEQUENCE</scope>
    <source>
        <strain evidence="14">CHK189-11263</strain>
    </source>
</reference>
<keyword evidence="12" id="KW-0479">Metal-binding</keyword>
<comment type="caution">
    <text evidence="14">The sequence shown here is derived from an EMBL/GenBank/DDBJ whole genome shotgun (WGS) entry which is preliminary data.</text>
</comment>
<keyword evidence="9 13" id="KW-1133">Transmembrane helix</keyword>
<evidence type="ECO:0000256" key="10">
    <source>
        <dbReference type="ARBA" id="ARBA00023065"/>
    </source>
</evidence>
<dbReference type="InterPro" id="IPR004772">
    <property type="entry name" value="TrkH"/>
</dbReference>
<feature type="transmembrane region" description="Helical" evidence="13">
    <location>
        <begin position="233"/>
        <end position="257"/>
    </location>
</feature>
<keyword evidence="8 12" id="KW-0630">Potassium</keyword>
<feature type="transmembrane region" description="Helical" evidence="13">
    <location>
        <begin position="181"/>
        <end position="200"/>
    </location>
</feature>
<evidence type="ECO:0000313" key="14">
    <source>
        <dbReference type="EMBL" id="HJB57254.1"/>
    </source>
</evidence>
<feature type="binding site" evidence="12">
    <location>
        <position position="311"/>
    </location>
    <ligand>
        <name>K(+)</name>
        <dbReference type="ChEBI" id="CHEBI:29103"/>
    </ligand>
</feature>
<feature type="transmembrane region" description="Helical" evidence="13">
    <location>
        <begin position="70"/>
        <end position="93"/>
    </location>
</feature>
<evidence type="ECO:0000256" key="12">
    <source>
        <dbReference type="PIRSR" id="PIRSR006247-1"/>
    </source>
</evidence>
<dbReference type="Proteomes" id="UP000824208">
    <property type="component" value="Unassembled WGS sequence"/>
</dbReference>
<protein>
    <submittedName>
        <fullName evidence="14">TrkH family potassium uptake protein</fullName>
    </submittedName>
</protein>
<feature type="binding site" evidence="12">
    <location>
        <position position="109"/>
    </location>
    <ligand>
        <name>K(+)</name>
        <dbReference type="ChEBI" id="CHEBI:29103"/>
    </ligand>
</feature>
<comment type="similarity">
    <text evidence="2">Belongs to the TrkH potassium transport family.</text>
</comment>
<sequence>MNRAAIRFILGWILNVEAAMMLLPIVVAVLYGESEGWTFVAAAACCLAIGIPCVVGGLRGNAFHSREGLVIVALSWLVLSIMGAVPFVLSGAIPSPVDALFETVSGFTTTGASILTEVESLPRCILFWRSFTHWIGGMGVLVFILSIVPMSGGSHMHLMKAESPGPSVSKLTPKVQSTAKILYEIYLVLTVVQVVLLLLGKMPLFDALTTTFGTAGTGGFGIKNDSMASYSPYLQNVTTVFMILFGINFNAYFLILMKRAKQLRYAEEVWGYLAIIGVSIAAIAWNIRHLYGTLEETLRHAAFQVATIITTTGYSTTDFDQWPEFSRTILVILMFIGACAGSTGGGLKVSRVLILCKTIRQEFHYFLHPREVRVLRMEGRPLEGDTVRSVNVYLVTYVLMFTASVLLVSLDNKDLITTFTAVATTFNNVGPGLAGVGPLQNFSHFSDFSKIIMTFDMLAGRLELFPVLLIFFPRTWKRFS</sequence>
<dbReference type="PANTHER" id="PTHR32024">
    <property type="entry name" value="TRK SYSTEM POTASSIUM UPTAKE PROTEIN TRKG-RELATED"/>
    <property type="match status" value="1"/>
</dbReference>
<reference evidence="14" key="1">
    <citation type="journal article" date="2021" name="PeerJ">
        <title>Extensive microbial diversity within the chicken gut microbiome revealed by metagenomics and culture.</title>
        <authorList>
            <person name="Gilroy R."/>
            <person name="Ravi A."/>
            <person name="Getino M."/>
            <person name="Pursley I."/>
            <person name="Horton D.L."/>
            <person name="Alikhan N.F."/>
            <person name="Baker D."/>
            <person name="Gharbi K."/>
            <person name="Hall N."/>
            <person name="Watson M."/>
            <person name="Adriaenssens E.M."/>
            <person name="Foster-Nyarko E."/>
            <person name="Jarju S."/>
            <person name="Secka A."/>
            <person name="Antonio M."/>
            <person name="Oren A."/>
            <person name="Chaudhuri R.R."/>
            <person name="La Ragione R."/>
            <person name="Hildebrand F."/>
            <person name="Pallen M.J."/>
        </authorList>
    </citation>
    <scope>NUCLEOTIDE SEQUENCE</scope>
    <source>
        <strain evidence="14">CHK189-11263</strain>
    </source>
</reference>
<feature type="binding site" evidence="12">
    <location>
        <position position="428"/>
    </location>
    <ligand>
        <name>K(+)</name>
        <dbReference type="ChEBI" id="CHEBI:29103"/>
    </ligand>
</feature>
<dbReference type="PANTHER" id="PTHR32024:SF2">
    <property type="entry name" value="TRK SYSTEM POTASSIUM UPTAKE PROTEIN TRKG-RELATED"/>
    <property type="match status" value="1"/>
</dbReference>
<evidence type="ECO:0000256" key="1">
    <source>
        <dbReference type="ARBA" id="ARBA00004429"/>
    </source>
</evidence>
<keyword evidence="4" id="KW-1003">Cell membrane</keyword>
<gene>
    <name evidence="14" type="ORF">H9714_06865</name>
</gene>
<feature type="transmembrane region" description="Helical" evidence="13">
    <location>
        <begin position="390"/>
        <end position="410"/>
    </location>
</feature>
<dbReference type="GO" id="GO:0046872">
    <property type="term" value="F:metal ion binding"/>
    <property type="evidence" value="ECO:0007669"/>
    <property type="project" value="UniProtKB-KW"/>
</dbReference>
<keyword evidence="5" id="KW-0997">Cell inner membrane</keyword>
<evidence type="ECO:0000256" key="8">
    <source>
        <dbReference type="ARBA" id="ARBA00022958"/>
    </source>
</evidence>
<dbReference type="InterPro" id="IPR003445">
    <property type="entry name" value="Cat_transpt"/>
</dbReference>
<feature type="binding site" evidence="12">
    <location>
        <position position="429"/>
    </location>
    <ligand>
        <name>K(+)</name>
        <dbReference type="ChEBI" id="CHEBI:29103"/>
    </ligand>
</feature>
<name>A0A9D2S5W8_9FIRM</name>
<keyword evidence="11 13" id="KW-0472">Membrane</keyword>
<evidence type="ECO:0000256" key="5">
    <source>
        <dbReference type="ARBA" id="ARBA00022519"/>
    </source>
</evidence>
<evidence type="ECO:0000256" key="7">
    <source>
        <dbReference type="ARBA" id="ARBA00022692"/>
    </source>
</evidence>
<evidence type="ECO:0000256" key="9">
    <source>
        <dbReference type="ARBA" id="ARBA00022989"/>
    </source>
</evidence>
<feature type="transmembrane region" description="Helical" evidence="13">
    <location>
        <begin position="269"/>
        <end position="287"/>
    </location>
</feature>
<feature type="transmembrane region" description="Helical" evidence="13">
    <location>
        <begin position="328"/>
        <end position="347"/>
    </location>
</feature>
<evidence type="ECO:0000313" key="15">
    <source>
        <dbReference type="Proteomes" id="UP000824208"/>
    </source>
</evidence>
<dbReference type="PIRSF" id="PIRSF006247">
    <property type="entry name" value="TrkH"/>
    <property type="match status" value="1"/>
</dbReference>
<dbReference type="AlphaFoldDB" id="A0A9D2S5W8"/>
<feature type="binding site" evidence="12">
    <location>
        <position position="312"/>
    </location>
    <ligand>
        <name>K(+)</name>
        <dbReference type="ChEBI" id="CHEBI:29103"/>
    </ligand>
</feature>
<dbReference type="GO" id="GO:0005886">
    <property type="term" value="C:plasma membrane"/>
    <property type="evidence" value="ECO:0007669"/>
    <property type="project" value="UniProtKB-SubCell"/>
</dbReference>
<accession>A0A9D2S5W8</accession>
<evidence type="ECO:0000256" key="2">
    <source>
        <dbReference type="ARBA" id="ARBA00009137"/>
    </source>
</evidence>
<keyword evidence="10" id="KW-0406">Ion transport</keyword>
<evidence type="ECO:0000256" key="4">
    <source>
        <dbReference type="ARBA" id="ARBA00022475"/>
    </source>
</evidence>